<gene>
    <name evidence="2" type="ORF">HUJ06_018959</name>
</gene>
<dbReference type="AlphaFoldDB" id="A0A822ZUV0"/>
<dbReference type="Pfam" id="PF13768">
    <property type="entry name" value="VWA_3"/>
    <property type="match status" value="1"/>
</dbReference>
<dbReference type="PANTHER" id="PTHR46503">
    <property type="entry name" value="INTER-ALPHA-TRYPSIN INHIBITOR HEAVY CHAIN-LIKE PROTEIN"/>
    <property type="match status" value="1"/>
</dbReference>
<keyword evidence="3" id="KW-1185">Reference proteome</keyword>
<reference evidence="2 3" key="1">
    <citation type="journal article" date="2020" name="Mol. Biol. Evol.">
        <title>Distinct Expression and Methylation Patterns for Genes with Different Fates following a Single Whole-Genome Duplication in Flowering Plants.</title>
        <authorList>
            <person name="Shi T."/>
            <person name="Rahmani R.S."/>
            <person name="Gugger P.F."/>
            <person name="Wang M."/>
            <person name="Li H."/>
            <person name="Zhang Y."/>
            <person name="Li Z."/>
            <person name="Wang Q."/>
            <person name="Van de Peer Y."/>
            <person name="Marchal K."/>
            <person name="Chen J."/>
        </authorList>
    </citation>
    <scope>NUCLEOTIDE SEQUENCE [LARGE SCALE GENOMIC DNA]</scope>
    <source>
        <tissue evidence="2">Leaf</tissue>
    </source>
</reference>
<proteinExistence type="predicted"/>
<evidence type="ECO:0000313" key="3">
    <source>
        <dbReference type="Proteomes" id="UP000607653"/>
    </source>
</evidence>
<dbReference type="SUPFAM" id="SSF53300">
    <property type="entry name" value="vWA-like"/>
    <property type="match status" value="1"/>
</dbReference>
<dbReference type="EMBL" id="DUZY01000008">
    <property type="protein sequence ID" value="DAD49022.1"/>
    <property type="molecule type" value="Genomic_DNA"/>
</dbReference>
<accession>A0A822ZUV0</accession>
<organism evidence="2 3">
    <name type="scientific">Nelumbo nucifera</name>
    <name type="common">Sacred lotus</name>
    <dbReference type="NCBI Taxonomy" id="4432"/>
    <lineage>
        <taxon>Eukaryota</taxon>
        <taxon>Viridiplantae</taxon>
        <taxon>Streptophyta</taxon>
        <taxon>Embryophyta</taxon>
        <taxon>Tracheophyta</taxon>
        <taxon>Spermatophyta</taxon>
        <taxon>Magnoliopsida</taxon>
        <taxon>Proteales</taxon>
        <taxon>Nelumbonaceae</taxon>
        <taxon>Nelumbo</taxon>
    </lineage>
</organism>
<dbReference type="InterPro" id="IPR036465">
    <property type="entry name" value="vWFA_dom_sf"/>
</dbReference>
<sequence length="254" mass="28462">MKLPKREKIELNVNAGTGAEVLCKKTSHPLKEIRRQAGKLGFSYETNVLTWSSADFIFSYEVCSSDIHGSLFLQSPSIHDFDQREMFCLYLFPGNNKNRKVFRKGVVFVVDISASMLGRSLESVKNGLCAALYQLTPEDTFNIIAFNGETYLFSSSLERATKETIENASQWISINFVSRGGTNLLLPLNQAVDMLSNTFDLFPMIFLITDGSVEDERNICELMKAKLPSRESISPRISTFGIGKDFWCLGSTSC</sequence>
<feature type="domain" description="VWFA" evidence="1">
    <location>
        <begin position="105"/>
        <end position="245"/>
    </location>
</feature>
<dbReference type="Gene3D" id="3.40.50.410">
    <property type="entry name" value="von Willebrand factor, type A domain"/>
    <property type="match status" value="1"/>
</dbReference>
<protein>
    <recommendedName>
        <fullName evidence="1">VWFA domain-containing protein</fullName>
    </recommendedName>
</protein>
<evidence type="ECO:0000259" key="1">
    <source>
        <dbReference type="PROSITE" id="PS50234"/>
    </source>
</evidence>
<dbReference type="Proteomes" id="UP000607653">
    <property type="component" value="Unassembled WGS sequence"/>
</dbReference>
<name>A0A822ZUV0_NELNU</name>
<dbReference type="PANTHER" id="PTHR46503:SF1">
    <property type="entry name" value="INTER-ALPHA-TRYPSIN INHIBITOR HEAVY CHAIN-LIKE PROTEIN"/>
    <property type="match status" value="1"/>
</dbReference>
<dbReference type="PROSITE" id="PS50234">
    <property type="entry name" value="VWFA"/>
    <property type="match status" value="1"/>
</dbReference>
<comment type="caution">
    <text evidence="2">The sequence shown here is derived from an EMBL/GenBank/DDBJ whole genome shotgun (WGS) entry which is preliminary data.</text>
</comment>
<evidence type="ECO:0000313" key="2">
    <source>
        <dbReference type="EMBL" id="DAD49022.1"/>
    </source>
</evidence>
<dbReference type="InterPro" id="IPR002035">
    <property type="entry name" value="VWF_A"/>
</dbReference>